<feature type="non-terminal residue" evidence="1">
    <location>
        <position position="50"/>
    </location>
</feature>
<reference evidence="1" key="1">
    <citation type="journal article" date="2014" name="Front. Microbiol.">
        <title>High frequency of phylogenetically diverse reductive dehalogenase-homologous genes in deep subseafloor sedimentary metagenomes.</title>
        <authorList>
            <person name="Kawai M."/>
            <person name="Futagami T."/>
            <person name="Toyoda A."/>
            <person name="Takaki Y."/>
            <person name="Nishi S."/>
            <person name="Hori S."/>
            <person name="Arai W."/>
            <person name="Tsubouchi T."/>
            <person name="Morono Y."/>
            <person name="Uchiyama I."/>
            <person name="Ito T."/>
            <person name="Fujiyama A."/>
            <person name="Inagaki F."/>
            <person name="Takami H."/>
        </authorList>
    </citation>
    <scope>NUCLEOTIDE SEQUENCE</scope>
    <source>
        <strain evidence="1">Expedition CK06-06</strain>
    </source>
</reference>
<organism evidence="1">
    <name type="scientific">marine sediment metagenome</name>
    <dbReference type="NCBI Taxonomy" id="412755"/>
    <lineage>
        <taxon>unclassified sequences</taxon>
        <taxon>metagenomes</taxon>
        <taxon>ecological metagenomes</taxon>
    </lineage>
</organism>
<protein>
    <submittedName>
        <fullName evidence="1">Uncharacterized protein</fullName>
    </submittedName>
</protein>
<accession>X1S4Z6</accession>
<sequence>FLGSQQRAHDWIAADNINFYVNTGDFYGTGHPGFPTSASVFVDSKWSIVS</sequence>
<comment type="caution">
    <text evidence="1">The sequence shown here is derived from an EMBL/GenBank/DDBJ whole genome shotgun (WGS) entry which is preliminary data.</text>
</comment>
<dbReference type="EMBL" id="BARV01045624">
    <property type="protein sequence ID" value="GAI70485.1"/>
    <property type="molecule type" value="Genomic_DNA"/>
</dbReference>
<evidence type="ECO:0000313" key="1">
    <source>
        <dbReference type="EMBL" id="GAI70485.1"/>
    </source>
</evidence>
<name>X1S4Z6_9ZZZZ</name>
<feature type="non-terminal residue" evidence="1">
    <location>
        <position position="1"/>
    </location>
</feature>
<gene>
    <name evidence="1" type="ORF">S06H3_66706</name>
</gene>
<proteinExistence type="predicted"/>
<dbReference type="AlphaFoldDB" id="X1S4Z6"/>